<evidence type="ECO:0000256" key="8">
    <source>
        <dbReference type="SAM" id="MobiDB-lite"/>
    </source>
</evidence>
<evidence type="ECO:0000313" key="11">
    <source>
        <dbReference type="Proteomes" id="UP000694700"/>
    </source>
</evidence>
<proteinExistence type="inferred from homology"/>
<keyword evidence="5" id="KW-0479">Metal-binding</keyword>
<dbReference type="GO" id="GO:0016787">
    <property type="term" value="F:hydrolase activity"/>
    <property type="evidence" value="ECO:0007669"/>
    <property type="project" value="UniProtKB-KW"/>
</dbReference>
<dbReference type="AlphaFoldDB" id="A0A8C1XG35"/>
<dbReference type="GO" id="GO:0004518">
    <property type="term" value="F:nuclease activity"/>
    <property type="evidence" value="ECO:0007669"/>
    <property type="project" value="UniProtKB-KW"/>
</dbReference>
<accession>A0A8C1XG35</accession>
<feature type="domain" description="DDE Tnp4" evidence="9">
    <location>
        <begin position="107"/>
        <end position="242"/>
    </location>
</feature>
<evidence type="ECO:0000256" key="2">
    <source>
        <dbReference type="ARBA" id="ARBA00004123"/>
    </source>
</evidence>
<evidence type="ECO:0000256" key="7">
    <source>
        <dbReference type="ARBA" id="ARBA00023242"/>
    </source>
</evidence>
<reference evidence="10" key="1">
    <citation type="submission" date="2025-08" db="UniProtKB">
        <authorList>
            <consortium name="Ensembl"/>
        </authorList>
    </citation>
    <scope>IDENTIFICATION</scope>
</reference>
<comment type="similarity">
    <text evidence="3">Belongs to the HARBI1 family.</text>
</comment>
<dbReference type="PANTHER" id="PTHR22930:SF286">
    <property type="entry name" value="NUCLEASE HARBI1"/>
    <property type="match status" value="1"/>
</dbReference>
<dbReference type="InterPro" id="IPR027806">
    <property type="entry name" value="HARBI1_dom"/>
</dbReference>
<keyword evidence="7" id="KW-0539">Nucleus</keyword>
<evidence type="ECO:0000256" key="5">
    <source>
        <dbReference type="ARBA" id="ARBA00022723"/>
    </source>
</evidence>
<dbReference type="PANTHER" id="PTHR22930">
    <property type="match status" value="1"/>
</dbReference>
<dbReference type="Ensembl" id="ENSCCRT00015084153.1">
    <property type="protein sequence ID" value="ENSCCRP00015081481.1"/>
    <property type="gene ID" value="ENSCCRG00015032956.1"/>
</dbReference>
<evidence type="ECO:0000256" key="1">
    <source>
        <dbReference type="ARBA" id="ARBA00001968"/>
    </source>
</evidence>
<comment type="subcellular location">
    <subcellularLocation>
        <location evidence="2">Nucleus</location>
    </subcellularLocation>
</comment>
<evidence type="ECO:0000259" key="9">
    <source>
        <dbReference type="Pfam" id="PF13359"/>
    </source>
</evidence>
<dbReference type="InterPro" id="IPR045249">
    <property type="entry name" value="HARBI1-like"/>
</dbReference>
<dbReference type="Pfam" id="PF13359">
    <property type="entry name" value="DDE_Tnp_4"/>
    <property type="match status" value="1"/>
</dbReference>
<keyword evidence="4" id="KW-0540">Nuclease</keyword>
<sequence>MDDKELIRRYRLDRAGIMFVTDLIRDTLTSPTQRRNAIAPELKVITTLRYLATGKMQQCSSDDLGLSQPSVSRVITQTITFQLDIPTSQAQKTAFMNIACFPGVVGDVYVNKKRYHSINFQVVFSADYRIVDIVAKWPGATHDARILAESGLRHLFEGRRIPANCHLLGDSGYPCKPWLLTPYLRPDQGSQLNYNRAHKKTRAVVERGIGQLKRRFHILHGEVRLAPGKVCKVITACAVLHNICKARQIADPPTDSRADEEDDEEYPPQGRDLSQSANPYRARFTNLHFM</sequence>
<evidence type="ECO:0000256" key="6">
    <source>
        <dbReference type="ARBA" id="ARBA00022801"/>
    </source>
</evidence>
<dbReference type="GO" id="GO:0046872">
    <property type="term" value="F:metal ion binding"/>
    <property type="evidence" value="ECO:0007669"/>
    <property type="project" value="UniProtKB-KW"/>
</dbReference>
<comment type="cofactor">
    <cofactor evidence="1">
        <name>a divalent metal cation</name>
        <dbReference type="ChEBI" id="CHEBI:60240"/>
    </cofactor>
</comment>
<evidence type="ECO:0000256" key="4">
    <source>
        <dbReference type="ARBA" id="ARBA00022722"/>
    </source>
</evidence>
<evidence type="ECO:0000313" key="10">
    <source>
        <dbReference type="Ensembl" id="ENSCCRP00015081481.1"/>
    </source>
</evidence>
<feature type="region of interest" description="Disordered" evidence="8">
    <location>
        <begin position="251"/>
        <end position="278"/>
    </location>
</feature>
<evidence type="ECO:0000256" key="3">
    <source>
        <dbReference type="ARBA" id="ARBA00006958"/>
    </source>
</evidence>
<dbReference type="Proteomes" id="UP000694700">
    <property type="component" value="Unplaced"/>
</dbReference>
<keyword evidence="6" id="KW-0378">Hydrolase</keyword>
<protein>
    <recommendedName>
        <fullName evidence="9">DDE Tnp4 domain-containing protein</fullName>
    </recommendedName>
</protein>
<organism evidence="10 11">
    <name type="scientific">Cyprinus carpio</name>
    <name type="common">Common carp</name>
    <dbReference type="NCBI Taxonomy" id="7962"/>
    <lineage>
        <taxon>Eukaryota</taxon>
        <taxon>Metazoa</taxon>
        <taxon>Chordata</taxon>
        <taxon>Craniata</taxon>
        <taxon>Vertebrata</taxon>
        <taxon>Euteleostomi</taxon>
        <taxon>Actinopterygii</taxon>
        <taxon>Neopterygii</taxon>
        <taxon>Teleostei</taxon>
        <taxon>Ostariophysi</taxon>
        <taxon>Cypriniformes</taxon>
        <taxon>Cyprinidae</taxon>
        <taxon>Cyprininae</taxon>
        <taxon>Cyprinus</taxon>
    </lineage>
</organism>
<dbReference type="GO" id="GO:0005634">
    <property type="term" value="C:nucleus"/>
    <property type="evidence" value="ECO:0007669"/>
    <property type="project" value="UniProtKB-SubCell"/>
</dbReference>
<name>A0A8C1XG35_CYPCA</name>